<accession>A0A1X0RUN8</accession>
<dbReference type="InterPro" id="IPR016024">
    <property type="entry name" value="ARM-type_fold"/>
</dbReference>
<evidence type="ECO:0000256" key="1">
    <source>
        <dbReference type="SAM" id="Coils"/>
    </source>
</evidence>
<dbReference type="GO" id="GO:0003743">
    <property type="term" value="F:translation initiation factor activity"/>
    <property type="evidence" value="ECO:0007669"/>
    <property type="project" value="TreeGrafter"/>
</dbReference>
<evidence type="ECO:0000256" key="2">
    <source>
        <dbReference type="SAM" id="MobiDB-lite"/>
    </source>
</evidence>
<dbReference type="EMBL" id="KV921417">
    <property type="protein sequence ID" value="ORE15611.1"/>
    <property type="molecule type" value="Genomic_DNA"/>
</dbReference>
<dbReference type="OMA" id="MLYKYDI"/>
<gene>
    <name evidence="4" type="ORF">BCV71DRAFT_257249</name>
</gene>
<dbReference type="SUPFAM" id="SSF48371">
    <property type="entry name" value="ARM repeat"/>
    <property type="match status" value="1"/>
</dbReference>
<reference evidence="4 5" key="1">
    <citation type="journal article" date="2016" name="Proc. Natl. Acad. Sci. U.S.A.">
        <title>Lipid metabolic changes in an early divergent fungus govern the establishment of a mutualistic symbiosis with endobacteria.</title>
        <authorList>
            <person name="Lastovetsky O.A."/>
            <person name="Gaspar M.L."/>
            <person name="Mondo S.J."/>
            <person name="LaButti K.M."/>
            <person name="Sandor L."/>
            <person name="Grigoriev I.V."/>
            <person name="Henry S.A."/>
            <person name="Pawlowska T.E."/>
        </authorList>
    </citation>
    <scope>NUCLEOTIDE SEQUENCE [LARGE SCALE GENOMIC DNA]</scope>
    <source>
        <strain evidence="4 5">ATCC 11559</strain>
    </source>
</reference>
<dbReference type="InterPro" id="IPR003307">
    <property type="entry name" value="W2_domain"/>
</dbReference>
<dbReference type="Proteomes" id="UP000242381">
    <property type="component" value="Unassembled WGS sequence"/>
</dbReference>
<dbReference type="GO" id="GO:0031369">
    <property type="term" value="F:translation initiation factor binding"/>
    <property type="evidence" value="ECO:0007669"/>
    <property type="project" value="TreeGrafter"/>
</dbReference>
<dbReference type="PROSITE" id="PS51363">
    <property type="entry name" value="W2"/>
    <property type="match status" value="1"/>
</dbReference>
<evidence type="ECO:0000259" key="3">
    <source>
        <dbReference type="PROSITE" id="PS51363"/>
    </source>
</evidence>
<dbReference type="Pfam" id="PF02020">
    <property type="entry name" value="W2"/>
    <property type="match status" value="1"/>
</dbReference>
<protein>
    <submittedName>
        <fullName evidence="4">ARM repeat-containing protein</fullName>
    </submittedName>
</protein>
<dbReference type="VEuPathDB" id="FungiDB:BCV72DRAFT_206619"/>
<dbReference type="PANTHER" id="PTHR45887:SF1">
    <property type="entry name" value="TRANSLATION INITIATION FACTOR EIF-2B SUBUNIT EPSILON"/>
    <property type="match status" value="1"/>
</dbReference>
<name>A0A1X0RUN8_RHIZD</name>
<organism evidence="4 5">
    <name type="scientific">Rhizopus microsporus</name>
    <dbReference type="NCBI Taxonomy" id="58291"/>
    <lineage>
        <taxon>Eukaryota</taxon>
        <taxon>Fungi</taxon>
        <taxon>Fungi incertae sedis</taxon>
        <taxon>Mucoromycota</taxon>
        <taxon>Mucoromycotina</taxon>
        <taxon>Mucoromycetes</taxon>
        <taxon>Mucorales</taxon>
        <taxon>Mucorineae</taxon>
        <taxon>Rhizopodaceae</taxon>
        <taxon>Rhizopus</taxon>
    </lineage>
</organism>
<evidence type="ECO:0000313" key="5">
    <source>
        <dbReference type="Proteomes" id="UP000242381"/>
    </source>
</evidence>
<feature type="region of interest" description="Disordered" evidence="2">
    <location>
        <begin position="426"/>
        <end position="475"/>
    </location>
</feature>
<feature type="domain" description="W2" evidence="3">
    <location>
        <begin position="246"/>
        <end position="436"/>
    </location>
</feature>
<dbReference type="GO" id="GO:0005851">
    <property type="term" value="C:eukaryotic translation initiation factor 2B complex"/>
    <property type="evidence" value="ECO:0007669"/>
    <property type="project" value="TreeGrafter"/>
</dbReference>
<feature type="compositionally biased region" description="Acidic residues" evidence="2">
    <location>
        <begin position="426"/>
        <end position="455"/>
    </location>
</feature>
<keyword evidence="1" id="KW-0175">Coiled coil</keyword>
<sequence>MISYQIFATITTTITTLLIKIIKISSIITVIDIIQRAVVYTINYALSHKRPLMPALDTVDTPTTMNITTSEICSSPTDIKKPTIHQPTNKQQRKSRSFHLLIREIKRLRDENSTLRNSVALLKNDIRDATVSRQNTDASHKRFYDECMDKNSKLEMDLMDKEDEIRQLKKQIEDLQSRVNSGGGLTLHDAAYFKNKDSLMFGCYEFEEDEMQCQPVAKETALPEAVAEMDKPALDETISEVHATVEEENEEEEEEPQQSFEEVAISYIHQAILSKLSSARVRLELDDLIIKYDPTPEAISAALASAFLHWVSSSLSLMDKSQTAAKVFATKIQSGITDFWEAILQYYAAEEECQLQLLKQIELILTDADKLKFSGIIISHFDRLILMLYKYHVVDDDAVIAWWKDPASDTVSQQIRSVTTRFVEWVQEDDEESEQGDGEDDSDDDNDDADNTNNDDNDRDHEDDTNSSEIESEDEQEIINSILDTHNKYCCICLLETDNKTDSPTSMTKLNECSCYSKYSDAPAIPKPKKSVTISL</sequence>
<dbReference type="InterPro" id="IPR051956">
    <property type="entry name" value="eIF2B_epsilon"/>
</dbReference>
<evidence type="ECO:0000313" key="4">
    <source>
        <dbReference type="EMBL" id="ORE15611.1"/>
    </source>
</evidence>
<feature type="coiled-coil region" evidence="1">
    <location>
        <begin position="105"/>
        <end position="178"/>
    </location>
</feature>
<dbReference type="AlphaFoldDB" id="A0A1X0RUN8"/>
<feature type="compositionally biased region" description="Acidic residues" evidence="2">
    <location>
        <begin position="465"/>
        <end position="475"/>
    </location>
</feature>
<dbReference type="Gene3D" id="1.25.40.180">
    <property type="match status" value="1"/>
</dbReference>
<dbReference type="SMART" id="SM00515">
    <property type="entry name" value="eIF5C"/>
    <property type="match status" value="1"/>
</dbReference>
<dbReference type="GO" id="GO:0005085">
    <property type="term" value="F:guanyl-nucleotide exchange factor activity"/>
    <property type="evidence" value="ECO:0007669"/>
    <property type="project" value="TreeGrafter"/>
</dbReference>
<proteinExistence type="predicted"/>
<dbReference type="PANTHER" id="PTHR45887">
    <property type="entry name" value="TRANSLATION INITIATION FACTOR EIF-2B SUBUNIT EPSILON"/>
    <property type="match status" value="1"/>
</dbReference>